<dbReference type="Proteomes" id="UP000034690">
    <property type="component" value="Unassembled WGS sequence"/>
</dbReference>
<keyword evidence="2" id="KW-0378">Hydrolase</keyword>
<dbReference type="InterPro" id="IPR011650">
    <property type="entry name" value="Peptidase_M20_dimer"/>
</dbReference>
<gene>
    <name evidence="5" type="ORF">UT40_C0004G0041</name>
</gene>
<evidence type="ECO:0000313" key="6">
    <source>
        <dbReference type="Proteomes" id="UP000034690"/>
    </source>
</evidence>
<dbReference type="GO" id="GO:0046872">
    <property type="term" value="F:metal ion binding"/>
    <property type="evidence" value="ECO:0007669"/>
    <property type="project" value="UniProtKB-KW"/>
</dbReference>
<dbReference type="Pfam" id="PF07687">
    <property type="entry name" value="M20_dimer"/>
    <property type="match status" value="1"/>
</dbReference>
<feature type="active site" evidence="3">
    <location>
        <position position="87"/>
    </location>
</feature>
<dbReference type="PIRSF" id="PIRSF037238">
    <property type="entry name" value="Carboxypeptidase_G2"/>
    <property type="match status" value="1"/>
</dbReference>
<dbReference type="SUPFAM" id="SSF55031">
    <property type="entry name" value="Bacterial exopeptidase dimerisation domain"/>
    <property type="match status" value="1"/>
</dbReference>
<dbReference type="InterPro" id="IPR036264">
    <property type="entry name" value="Bact_exopeptidase_dim_dom"/>
</dbReference>
<protein>
    <submittedName>
        <fullName evidence="5">Peptidase dimerization domain protein</fullName>
    </submittedName>
</protein>
<evidence type="ECO:0000259" key="4">
    <source>
        <dbReference type="Pfam" id="PF07687"/>
    </source>
</evidence>
<accession>A0A0G0NFF5</accession>
<dbReference type="PANTHER" id="PTHR43808:SF9">
    <property type="entry name" value="BLL0789 PROTEIN"/>
    <property type="match status" value="1"/>
</dbReference>
<evidence type="ECO:0000256" key="3">
    <source>
        <dbReference type="PIRSR" id="PIRSR037238-1"/>
    </source>
</evidence>
<dbReference type="Gene3D" id="3.40.630.10">
    <property type="entry name" value="Zn peptidases"/>
    <property type="match status" value="1"/>
</dbReference>
<keyword evidence="1" id="KW-0479">Metal-binding</keyword>
<dbReference type="Pfam" id="PF01546">
    <property type="entry name" value="Peptidase_M20"/>
    <property type="match status" value="1"/>
</dbReference>
<sequence length="382" mass="42832">MKIKKEIKHASTSLLKELVNVSSYTFDSVGVNKCGAIVKDFLINNFPENKVHIKILKSSNKSNKGNSMICNMGSTRKPNLLLSGHLDTVHKNHYSNFSEKDVKFYGPGINDMKGGIVVLLFGLLEYYKKTKTVPHCTLVFTPDEEDGSKEFSSELGKIYKNHKIGLVFEGGGLNNEICYQRKGVCQFRLTVKGKAGHAGYFVNKYPNAIEEMAYKILEIRILSSLYKDTSVNIGKIDGGLRPNIIADKCTIEIDCRFTYLKELNRIRSLLKHITSKSRIKGSKANLEETAYLPPMVPAKNGLILLKEIKKLANDMEFPIILEKRGGGSDGNFMADRGMAVIDGLGACGAEAHTRNEYIIKDFLWKRILLCQKIIEMAVNYNF</sequence>
<comment type="caution">
    <text evidence="5">The sequence shown here is derived from an EMBL/GenBank/DDBJ whole genome shotgun (WGS) entry which is preliminary data.</text>
</comment>
<dbReference type="AlphaFoldDB" id="A0A0G0NFF5"/>
<evidence type="ECO:0000256" key="1">
    <source>
        <dbReference type="ARBA" id="ARBA00022723"/>
    </source>
</evidence>
<reference evidence="5 6" key="1">
    <citation type="journal article" date="2015" name="Nature">
        <title>rRNA introns, odd ribosomes, and small enigmatic genomes across a large radiation of phyla.</title>
        <authorList>
            <person name="Brown C.T."/>
            <person name="Hug L.A."/>
            <person name="Thomas B.C."/>
            <person name="Sharon I."/>
            <person name="Castelle C.J."/>
            <person name="Singh A."/>
            <person name="Wilkins M.J."/>
            <person name="Williams K.H."/>
            <person name="Banfield J.F."/>
        </authorList>
    </citation>
    <scope>NUCLEOTIDE SEQUENCE [LARGE SCALE GENOMIC DNA]</scope>
</reference>
<dbReference type="InterPro" id="IPR017150">
    <property type="entry name" value="Pept_M20_glutamate_carboxypep"/>
</dbReference>
<dbReference type="Gene3D" id="3.30.70.360">
    <property type="match status" value="1"/>
</dbReference>
<name>A0A0G0NFF5_9BACT</name>
<dbReference type="EMBL" id="LBWQ01000004">
    <property type="protein sequence ID" value="KKR14218.1"/>
    <property type="molecule type" value="Genomic_DNA"/>
</dbReference>
<feature type="active site" description="Proton acceptor" evidence="3">
    <location>
        <position position="144"/>
    </location>
</feature>
<dbReference type="GO" id="GO:0016787">
    <property type="term" value="F:hydrolase activity"/>
    <property type="evidence" value="ECO:0007669"/>
    <property type="project" value="UniProtKB-KW"/>
</dbReference>
<feature type="domain" description="Peptidase M20 dimerisation" evidence="4">
    <location>
        <begin position="180"/>
        <end position="274"/>
    </location>
</feature>
<dbReference type="SUPFAM" id="SSF53187">
    <property type="entry name" value="Zn-dependent exopeptidases"/>
    <property type="match status" value="1"/>
</dbReference>
<evidence type="ECO:0000313" key="5">
    <source>
        <dbReference type="EMBL" id="KKR14218.1"/>
    </source>
</evidence>
<evidence type="ECO:0000256" key="2">
    <source>
        <dbReference type="ARBA" id="ARBA00022801"/>
    </source>
</evidence>
<proteinExistence type="predicted"/>
<organism evidence="5 6">
    <name type="scientific">Candidatus Woesebacteria bacterium GW2011_GWA1_39_21b</name>
    <dbReference type="NCBI Taxonomy" id="1618551"/>
    <lineage>
        <taxon>Bacteria</taxon>
        <taxon>Candidatus Woeseibacteriota</taxon>
    </lineage>
</organism>
<dbReference type="InterPro" id="IPR050072">
    <property type="entry name" value="Peptidase_M20A"/>
</dbReference>
<dbReference type="InterPro" id="IPR002933">
    <property type="entry name" value="Peptidase_M20"/>
</dbReference>
<dbReference type="PANTHER" id="PTHR43808">
    <property type="entry name" value="ACETYLORNITHINE DEACETYLASE"/>
    <property type="match status" value="1"/>
</dbReference>